<evidence type="ECO:0000256" key="2">
    <source>
        <dbReference type="ARBA" id="ARBA00023163"/>
    </source>
</evidence>
<dbReference type="Pfam" id="PF12833">
    <property type="entry name" value="HTH_18"/>
    <property type="match status" value="1"/>
</dbReference>
<dbReference type="InterPro" id="IPR009057">
    <property type="entry name" value="Homeodomain-like_sf"/>
</dbReference>
<dbReference type="SUPFAM" id="SSF46689">
    <property type="entry name" value="Homeodomain-like"/>
    <property type="match status" value="2"/>
</dbReference>
<dbReference type="CDD" id="cd03137">
    <property type="entry name" value="GATase1_AraC_1"/>
    <property type="match status" value="1"/>
</dbReference>
<keyword evidence="1" id="KW-0805">Transcription regulation</keyword>
<dbReference type="Proteomes" id="UP000234752">
    <property type="component" value="Chromosome eg_1"/>
</dbReference>
<accession>A0A2K9N8A5</accession>
<dbReference type="RefSeq" id="WP_102111065.1">
    <property type="nucleotide sequence ID" value="NZ_BMGN01000004.1"/>
</dbReference>
<dbReference type="Pfam" id="PF01965">
    <property type="entry name" value="DJ-1_PfpI"/>
    <property type="match status" value="1"/>
</dbReference>
<name>A0A2K9N8A5_9PROT</name>
<dbReference type="OrthoDB" id="9793422at2"/>
<evidence type="ECO:0000313" key="4">
    <source>
        <dbReference type="Proteomes" id="UP000234752"/>
    </source>
</evidence>
<dbReference type="AlphaFoldDB" id="A0A2K9N8A5"/>
<evidence type="ECO:0000313" key="3">
    <source>
        <dbReference type="EMBL" id="AUN29327.1"/>
    </source>
</evidence>
<dbReference type="InterPro" id="IPR018060">
    <property type="entry name" value="HTH_AraC"/>
</dbReference>
<proteinExistence type="predicted"/>
<dbReference type="PROSITE" id="PS01124">
    <property type="entry name" value="HTH_ARAC_FAMILY_2"/>
    <property type="match status" value="1"/>
</dbReference>
<dbReference type="InterPro" id="IPR052158">
    <property type="entry name" value="INH-QAR"/>
</dbReference>
<dbReference type="SUPFAM" id="SSF52317">
    <property type="entry name" value="Class I glutamine amidotransferase-like"/>
    <property type="match status" value="1"/>
</dbReference>
<dbReference type="SMART" id="SM00342">
    <property type="entry name" value="HTH_ARAC"/>
    <property type="match status" value="1"/>
</dbReference>
<dbReference type="EMBL" id="CP025611">
    <property type="protein sequence ID" value="AUN29327.1"/>
    <property type="molecule type" value="Genomic_DNA"/>
</dbReference>
<gene>
    <name evidence="3" type="ORF">C0V82_03025</name>
</gene>
<dbReference type="KEGG" id="ncb:C0V82_03025"/>
<dbReference type="GO" id="GO:0043565">
    <property type="term" value="F:sequence-specific DNA binding"/>
    <property type="evidence" value="ECO:0007669"/>
    <property type="project" value="InterPro"/>
</dbReference>
<protein>
    <submittedName>
        <fullName evidence="3">AraC family transcriptional regulator</fullName>
    </submittedName>
</protein>
<dbReference type="InterPro" id="IPR002818">
    <property type="entry name" value="DJ-1/PfpI"/>
</dbReference>
<keyword evidence="2" id="KW-0804">Transcription</keyword>
<dbReference type="InterPro" id="IPR029062">
    <property type="entry name" value="Class_I_gatase-like"/>
</dbReference>
<sequence length="331" mass="36439">MNEGANQNRQIIPVHVVLPPRAMLLDVAGPTEVLRRAGVEQDRLRFELNFVGPEPEMSSSVGLVLSHIAPLPDRLPDDAIVMLSGNIDPLPGQDVRADNVQEQVIVDWLRRTVRPGHLILCICSGAVLAARAGLMEGRACTTHHSSYEELRRAAPSCRVMENRLFVEDGNCWSSAGITAGIDLALHFIGHRCGPGVAAAVARYLVVYMRRAGADPQLSPWLEGRNHLHPAIHRVQDAISADPARDWSLATLADIAHASPRHLSRLFREHAGMTVPDYVNRLRVGLARRMIENSRLDMEAVAERAGFGSTRQLRRAWGRLHDAPPSAARRMG</sequence>
<dbReference type="PANTHER" id="PTHR43130:SF3">
    <property type="entry name" value="HTH-TYPE TRANSCRIPTIONAL REGULATOR RV1931C"/>
    <property type="match status" value="1"/>
</dbReference>
<reference evidence="3 4" key="1">
    <citation type="submission" date="2017-12" db="EMBL/GenBank/DDBJ databases">
        <title>Genomes of bacteria within cyanobacterial aggregates.</title>
        <authorList>
            <person name="Cai H."/>
        </authorList>
    </citation>
    <scope>NUCLEOTIDE SEQUENCE [LARGE SCALE GENOMIC DNA]</scope>
    <source>
        <strain evidence="3 4">TH16</strain>
    </source>
</reference>
<evidence type="ECO:0000256" key="1">
    <source>
        <dbReference type="ARBA" id="ARBA00023015"/>
    </source>
</evidence>
<dbReference type="Gene3D" id="1.10.10.60">
    <property type="entry name" value="Homeodomain-like"/>
    <property type="match status" value="1"/>
</dbReference>
<dbReference type="PANTHER" id="PTHR43130">
    <property type="entry name" value="ARAC-FAMILY TRANSCRIPTIONAL REGULATOR"/>
    <property type="match status" value="1"/>
</dbReference>
<organism evidence="3 4">
    <name type="scientific">Niveispirillum cyanobacteriorum</name>
    <dbReference type="NCBI Taxonomy" id="1612173"/>
    <lineage>
        <taxon>Bacteria</taxon>
        <taxon>Pseudomonadati</taxon>
        <taxon>Pseudomonadota</taxon>
        <taxon>Alphaproteobacteria</taxon>
        <taxon>Rhodospirillales</taxon>
        <taxon>Azospirillaceae</taxon>
        <taxon>Niveispirillum</taxon>
    </lineage>
</organism>
<keyword evidence="4" id="KW-1185">Reference proteome</keyword>
<dbReference type="Gene3D" id="3.40.50.880">
    <property type="match status" value="1"/>
</dbReference>
<dbReference type="GO" id="GO:0003700">
    <property type="term" value="F:DNA-binding transcription factor activity"/>
    <property type="evidence" value="ECO:0007669"/>
    <property type="project" value="InterPro"/>
</dbReference>